<name>A0A0N4WL02_HAEPC</name>
<gene>
    <name evidence="2" type="ORF">HPLM_LOCUS11786</name>
</gene>
<dbReference type="AlphaFoldDB" id="A0A0N4WL02"/>
<keyword evidence="3" id="KW-1185">Reference proteome</keyword>
<accession>A0A0N4WL02</accession>
<evidence type="ECO:0000313" key="4">
    <source>
        <dbReference type="WBParaSite" id="HPLM_0001179401-mRNA-1"/>
    </source>
</evidence>
<sequence>MDGFLAGLRLRWITDLAFSGSLTVSFEFLAIWLVLKMGSSTYWDLVDIRKSMTPNYGYSRI</sequence>
<keyword evidence="1" id="KW-0472">Membrane</keyword>
<feature type="transmembrane region" description="Helical" evidence="1">
    <location>
        <begin position="12"/>
        <end position="35"/>
    </location>
</feature>
<evidence type="ECO:0000256" key="1">
    <source>
        <dbReference type="SAM" id="Phobius"/>
    </source>
</evidence>
<protein>
    <submittedName>
        <fullName evidence="4">Bestrophin homolog</fullName>
    </submittedName>
</protein>
<organism evidence="4">
    <name type="scientific">Haemonchus placei</name>
    <name type="common">Barber's pole worm</name>
    <dbReference type="NCBI Taxonomy" id="6290"/>
    <lineage>
        <taxon>Eukaryota</taxon>
        <taxon>Metazoa</taxon>
        <taxon>Ecdysozoa</taxon>
        <taxon>Nematoda</taxon>
        <taxon>Chromadorea</taxon>
        <taxon>Rhabditida</taxon>
        <taxon>Rhabditina</taxon>
        <taxon>Rhabditomorpha</taxon>
        <taxon>Strongyloidea</taxon>
        <taxon>Trichostrongylidae</taxon>
        <taxon>Haemonchus</taxon>
    </lineage>
</organism>
<keyword evidence="1" id="KW-1133">Transmembrane helix</keyword>
<dbReference type="EMBL" id="UZAF01017662">
    <property type="protein sequence ID" value="VDO43835.1"/>
    <property type="molecule type" value="Genomic_DNA"/>
</dbReference>
<reference evidence="4" key="1">
    <citation type="submission" date="2017-02" db="UniProtKB">
        <authorList>
            <consortium name="WormBaseParasite"/>
        </authorList>
    </citation>
    <scope>IDENTIFICATION</scope>
</reference>
<proteinExistence type="predicted"/>
<evidence type="ECO:0000313" key="2">
    <source>
        <dbReference type="EMBL" id="VDO43835.1"/>
    </source>
</evidence>
<dbReference type="WBParaSite" id="HPLM_0001179401-mRNA-1">
    <property type="protein sequence ID" value="HPLM_0001179401-mRNA-1"/>
    <property type="gene ID" value="HPLM_0001179401"/>
</dbReference>
<reference evidence="2 3" key="2">
    <citation type="submission" date="2018-11" db="EMBL/GenBank/DDBJ databases">
        <authorList>
            <consortium name="Pathogen Informatics"/>
        </authorList>
    </citation>
    <scope>NUCLEOTIDE SEQUENCE [LARGE SCALE GENOMIC DNA]</scope>
    <source>
        <strain evidence="2 3">MHpl1</strain>
    </source>
</reference>
<keyword evidence="1" id="KW-0812">Transmembrane</keyword>
<dbReference type="Proteomes" id="UP000268014">
    <property type="component" value="Unassembled WGS sequence"/>
</dbReference>
<evidence type="ECO:0000313" key="3">
    <source>
        <dbReference type="Proteomes" id="UP000268014"/>
    </source>
</evidence>